<organism evidence="2 3">
    <name type="scientific">Spectribacter hydrogenoxidans</name>
    <dbReference type="NCBI Taxonomy" id="3075608"/>
    <lineage>
        <taxon>Bacteria</taxon>
        <taxon>Pseudomonadati</taxon>
        <taxon>Pseudomonadota</taxon>
        <taxon>Gammaproteobacteria</taxon>
        <taxon>Salinisphaerales</taxon>
        <taxon>Salinisphaeraceae</taxon>
        <taxon>Spectribacter</taxon>
    </lineage>
</organism>
<dbReference type="InterPro" id="IPR035986">
    <property type="entry name" value="PKD_dom_sf"/>
</dbReference>
<name>A0ABU3C411_9GAMM</name>
<protein>
    <submittedName>
        <fullName evidence="2">PKD domain-containing protein</fullName>
    </submittedName>
</protein>
<proteinExistence type="predicted"/>
<dbReference type="PROSITE" id="PS51257">
    <property type="entry name" value="PROKAR_LIPOPROTEIN"/>
    <property type="match status" value="1"/>
</dbReference>
<dbReference type="Gene3D" id="2.60.40.10">
    <property type="entry name" value="Immunoglobulins"/>
    <property type="match status" value="3"/>
</dbReference>
<comment type="caution">
    <text evidence="2">The sequence shown here is derived from an EMBL/GenBank/DDBJ whole genome shotgun (WGS) entry which is preliminary data.</text>
</comment>
<dbReference type="InterPro" id="IPR022409">
    <property type="entry name" value="PKD/Chitinase_dom"/>
</dbReference>
<evidence type="ECO:0000313" key="2">
    <source>
        <dbReference type="EMBL" id="MDT0636299.1"/>
    </source>
</evidence>
<evidence type="ECO:0000313" key="3">
    <source>
        <dbReference type="Proteomes" id="UP001251857"/>
    </source>
</evidence>
<gene>
    <name evidence="2" type="ORF">RM532_15205</name>
</gene>
<feature type="domain" description="PKD/Chitinase" evidence="1">
    <location>
        <begin position="240"/>
        <end position="330"/>
    </location>
</feature>
<accession>A0ABU3C411</accession>
<dbReference type="InterPro" id="IPR013783">
    <property type="entry name" value="Ig-like_fold"/>
</dbReference>
<dbReference type="RefSeq" id="WP_311654193.1">
    <property type="nucleotide sequence ID" value="NZ_JAVRIB010000025.1"/>
</dbReference>
<reference evidence="2 3" key="1">
    <citation type="submission" date="2023-09" db="EMBL/GenBank/DDBJ databases">
        <authorList>
            <person name="Rey-Velasco X."/>
        </authorList>
    </citation>
    <scope>NUCLEOTIDE SEQUENCE [LARGE SCALE GENOMIC DNA]</scope>
    <source>
        <strain evidence="2 3">W335</strain>
    </source>
</reference>
<dbReference type="CDD" id="cd00146">
    <property type="entry name" value="PKD"/>
    <property type="match status" value="1"/>
</dbReference>
<dbReference type="EMBL" id="JAVRIB010000025">
    <property type="protein sequence ID" value="MDT0636299.1"/>
    <property type="molecule type" value="Genomic_DNA"/>
</dbReference>
<keyword evidence="3" id="KW-1185">Reference proteome</keyword>
<dbReference type="Pfam" id="PF22352">
    <property type="entry name" value="K319L-like_PKD"/>
    <property type="match status" value="3"/>
</dbReference>
<feature type="domain" description="PKD/Chitinase" evidence="1">
    <location>
        <begin position="51"/>
        <end position="138"/>
    </location>
</feature>
<dbReference type="SUPFAM" id="SSF49299">
    <property type="entry name" value="PKD domain"/>
    <property type="match status" value="3"/>
</dbReference>
<evidence type="ECO:0000259" key="1">
    <source>
        <dbReference type="SMART" id="SM00089"/>
    </source>
</evidence>
<dbReference type="Proteomes" id="UP001251857">
    <property type="component" value="Unassembled WGS sequence"/>
</dbReference>
<sequence length="451" mass="46960">MDLKRTLSITLLPLTLLVVGCGGSGGSNPDAATNEGGGDNMPPPSMNVAPVAEAADDQNVRLGDLVTLDGSASTDPDGDMLTFSWQLESPAGSEATLDQVSAAKPSFTPDTVGEYTASLTVSDGELSSEPDTVVVSVARANSAPMADAGPDQNVTTQDVVTLDGSGSMDVDADTLTYAWQFTSLPTGSGATLQDADTATPSFVADLEGDYVAELVVNDGTVSSDPDTVTITSVRANSAPIADAGTDQESLVGDRVDLDGTGSSDADGDPLSYDWTLKSQPAGSNATIRLAQTDTPSVTPDQAGDYVVELIVDDGEALSQPDSVVVTAVAPEVTLFRLPSFGEPREVGLPFSSDAQRNTTVIGSQVTTLDRFRLEAVGEAFTVIDASAVDANNVVVASFNGLQSMQRIQPDQPVEFSLESELTNGRTADITFRFEIEETGETFRARYLFTSN</sequence>
<dbReference type="InterPro" id="IPR029865">
    <property type="entry name" value="KIAA0319-like"/>
</dbReference>
<dbReference type="PANTHER" id="PTHR46182:SF2">
    <property type="entry name" value="FI19480P1"/>
    <property type="match status" value="1"/>
</dbReference>
<dbReference type="PANTHER" id="PTHR46182">
    <property type="entry name" value="FI19480P1"/>
    <property type="match status" value="1"/>
</dbReference>
<dbReference type="SMART" id="SM00089">
    <property type="entry name" value="PKD"/>
    <property type="match status" value="2"/>
</dbReference>